<dbReference type="InterPro" id="IPR036691">
    <property type="entry name" value="Endo/exonu/phosph_ase_sf"/>
</dbReference>
<evidence type="ECO:0000259" key="1">
    <source>
        <dbReference type="Pfam" id="PF03372"/>
    </source>
</evidence>
<name>A0A0C2DD08_9BACT</name>
<accession>A0A0C2DD08</accession>
<feature type="domain" description="Endonuclease/exonuclease/phosphatase" evidence="1">
    <location>
        <begin position="51"/>
        <end position="289"/>
    </location>
</feature>
<dbReference type="EMBL" id="JMCC02000003">
    <property type="protein sequence ID" value="KIG19295.1"/>
    <property type="molecule type" value="Genomic_DNA"/>
</dbReference>
<dbReference type="AlphaFoldDB" id="A0A0C2DD08"/>
<organism evidence="2 3">
    <name type="scientific">Enhygromyxa salina</name>
    <dbReference type="NCBI Taxonomy" id="215803"/>
    <lineage>
        <taxon>Bacteria</taxon>
        <taxon>Pseudomonadati</taxon>
        <taxon>Myxococcota</taxon>
        <taxon>Polyangia</taxon>
        <taxon>Nannocystales</taxon>
        <taxon>Nannocystaceae</taxon>
        <taxon>Enhygromyxa</taxon>
    </lineage>
</organism>
<dbReference type="Proteomes" id="UP000031599">
    <property type="component" value="Unassembled WGS sequence"/>
</dbReference>
<gene>
    <name evidence="2" type="ORF">DB30_03851</name>
</gene>
<reference evidence="2 3" key="1">
    <citation type="submission" date="2014-12" db="EMBL/GenBank/DDBJ databases">
        <title>Genome assembly of Enhygromyxa salina DSM 15201.</title>
        <authorList>
            <person name="Sharma G."/>
            <person name="Subramanian S."/>
        </authorList>
    </citation>
    <scope>NUCLEOTIDE SEQUENCE [LARGE SCALE GENOMIC DNA]</scope>
    <source>
        <strain evidence="2 3">DSM 15201</strain>
    </source>
</reference>
<dbReference type="GO" id="GO:0003824">
    <property type="term" value="F:catalytic activity"/>
    <property type="evidence" value="ECO:0007669"/>
    <property type="project" value="InterPro"/>
</dbReference>
<dbReference type="RefSeq" id="WP_052546208.1">
    <property type="nucleotide sequence ID" value="NZ_JMCC02000003.1"/>
</dbReference>
<evidence type="ECO:0000313" key="3">
    <source>
        <dbReference type="Proteomes" id="UP000031599"/>
    </source>
</evidence>
<protein>
    <recommendedName>
        <fullName evidence="1">Endonuclease/exonuclease/phosphatase domain-containing protein</fullName>
    </recommendedName>
</protein>
<comment type="caution">
    <text evidence="2">The sequence shown here is derived from an EMBL/GenBank/DDBJ whole genome shotgun (WGS) entry which is preliminary data.</text>
</comment>
<dbReference type="Pfam" id="PF03372">
    <property type="entry name" value="Exo_endo_phos"/>
    <property type="match status" value="1"/>
</dbReference>
<dbReference type="Gene3D" id="3.60.10.10">
    <property type="entry name" value="Endonuclease/exonuclease/phosphatase"/>
    <property type="match status" value="1"/>
</dbReference>
<proteinExistence type="predicted"/>
<dbReference type="SUPFAM" id="SSF56219">
    <property type="entry name" value="DNase I-like"/>
    <property type="match status" value="1"/>
</dbReference>
<sequence length="296" mass="32054">MTDAARPRSILGLLARLVWLRRGVALPLAGLAILLFVGSQRACPEPGLRVATFNIRNFPESPGQIDGAFETIKALEVPVIAVQEINDPVAFAAAAKRQLGKSWRAEFGPYAGTERPLLPGVLYNGYHYELDYARLHRGTQTKGSGRPVLEVRLFDRNGGPTLRVFVVHLRAGGDGVETRRAQLQVLTGIVRRSARGGDQVIVMGDFNSTGEVDRVNLGQFAGDTGLHWTTQELGCTAYWRPQNTCLGSALDHVFTSRPAGEAVARGPCESVGCEPGESCPVFYDQVSDHCPVTVAF</sequence>
<evidence type="ECO:0000313" key="2">
    <source>
        <dbReference type="EMBL" id="KIG19295.1"/>
    </source>
</evidence>
<dbReference type="InterPro" id="IPR005135">
    <property type="entry name" value="Endo/exonuclease/phosphatase"/>
</dbReference>